<dbReference type="EMBL" id="JACCBD010000001">
    <property type="protein sequence ID" value="NYD26929.1"/>
    <property type="molecule type" value="Genomic_DNA"/>
</dbReference>
<feature type="domain" description="SF3 helicase" evidence="5">
    <location>
        <begin position="556"/>
        <end position="719"/>
    </location>
</feature>
<evidence type="ECO:0000256" key="1">
    <source>
        <dbReference type="ARBA" id="ARBA00022741"/>
    </source>
</evidence>
<comment type="caution">
    <text evidence="6">The sequence shown here is derived from an EMBL/GenBank/DDBJ whole genome shotgun (WGS) entry which is preliminary data.</text>
</comment>
<keyword evidence="7" id="KW-1185">Reference proteome</keyword>
<accession>A0A852R938</accession>
<dbReference type="InterPro" id="IPR014818">
    <property type="entry name" value="Phage/plasmid_primase_P4_C"/>
</dbReference>
<dbReference type="Gene3D" id="3.40.50.300">
    <property type="entry name" value="P-loop containing nucleotide triphosphate hydrolases"/>
    <property type="match status" value="1"/>
</dbReference>
<keyword evidence="3" id="KW-0067">ATP-binding</keyword>
<dbReference type="PANTHER" id="PTHR35372:SF2">
    <property type="entry name" value="SF3 HELICASE DOMAIN-CONTAINING PROTEIN"/>
    <property type="match status" value="1"/>
</dbReference>
<dbReference type="SMART" id="SM00885">
    <property type="entry name" value="D5_N"/>
    <property type="match status" value="1"/>
</dbReference>
<dbReference type="Gene3D" id="3.40.1360.10">
    <property type="match status" value="1"/>
</dbReference>
<organism evidence="6 7">
    <name type="scientific">Leucobacter aridicollis</name>
    <dbReference type="NCBI Taxonomy" id="283878"/>
    <lineage>
        <taxon>Bacteria</taxon>
        <taxon>Bacillati</taxon>
        <taxon>Actinomycetota</taxon>
        <taxon>Actinomycetes</taxon>
        <taxon>Micrococcales</taxon>
        <taxon>Microbacteriaceae</taxon>
        <taxon>Leucobacter</taxon>
    </lineage>
</organism>
<protein>
    <submittedName>
        <fullName evidence="6">Putative DNA primase/helicase</fullName>
    </submittedName>
</protein>
<dbReference type="PROSITE" id="PS51206">
    <property type="entry name" value="SF3_HELICASE_1"/>
    <property type="match status" value="1"/>
</dbReference>
<evidence type="ECO:0000256" key="3">
    <source>
        <dbReference type="ARBA" id="ARBA00022840"/>
    </source>
</evidence>
<proteinExistence type="predicted"/>
<dbReference type="InterPro" id="IPR051620">
    <property type="entry name" value="ORF904-like_C"/>
</dbReference>
<gene>
    <name evidence="6" type="ORF">BJ960_001732</name>
</gene>
<keyword evidence="1" id="KW-0547">Nucleotide-binding</keyword>
<evidence type="ECO:0000259" key="5">
    <source>
        <dbReference type="PROSITE" id="PS51206"/>
    </source>
</evidence>
<dbReference type="InterPro" id="IPR027417">
    <property type="entry name" value="P-loop_NTPase"/>
</dbReference>
<dbReference type="RefSeq" id="WP_185986987.1">
    <property type="nucleotide sequence ID" value="NZ_BAAALZ010000001.1"/>
</dbReference>
<keyword evidence="6" id="KW-0347">Helicase</keyword>
<dbReference type="GO" id="GO:0016787">
    <property type="term" value="F:hydrolase activity"/>
    <property type="evidence" value="ECO:0007669"/>
    <property type="project" value="UniProtKB-KW"/>
</dbReference>
<reference evidence="6 7" key="1">
    <citation type="submission" date="2020-07" db="EMBL/GenBank/DDBJ databases">
        <title>Sequencing the genomes of 1000 actinobacteria strains.</title>
        <authorList>
            <person name="Klenk H.-P."/>
        </authorList>
    </citation>
    <scope>NUCLEOTIDE SEQUENCE [LARGE SCALE GENOMIC DNA]</scope>
    <source>
        <strain evidence="6 7">DSM 17380</strain>
    </source>
</reference>
<sequence>MYITEFLSRLEKVEERKGGWAALCPAHADTKPSLLVSLGATQPVVVMCQTDGCGLSRILSAIKVSMAEFKSIFVPVETVATVGKSSSKTPAGGMSVAKLKVELSLFADQLAEPTALAQQALAYVESRFGVDAERARNLGLGLLPSKAGSPRVVVPFRTPRGVARGYQARAIDPSYDGQAKWLNASSPSESESWSPLAWMAGTNSNAARLPVIVAEGPGDAMTASTMGGLDTISVAGAGQRSDVLIADILDWTAGRKIVVAGDADRAGQSMTAGLIAALNAKIPGTASALVLPDGYDLSELFAEKGAELFGAWLTEAVAVAQTPAPPALVAAQGELLVVRPGSQNLNDLAVGGTKAFDFRWDMNEAAPDEKGAARQLLAYAESRGERLACVESGEWLAYSDASGVWKRDESVRVRHMGLELADVVENFTWDVTRGANAVAAQLAKLPEGSPERVEAEEKLADARRLVKISERLNSDAGQSALVNMASRIAGTRADSFDAHPHLLNCRNGIYDYRRDALIPHDPELRLTRQVDASYDPEAKCPGWEKFLAEAHRTRPEIPGYLQEVLGASLFAMGREEVIIGHFGSGGNGKGTMLEIIASVFGDYTANPSMELFEAKPNGNPGGPNPQLMALRGAKMIFASENKPGARMDEAFMKRASGGDPISARTLHEKRMSEFVVEGIIQLFINDVPNFGDRSNGIWRRFKHVRWSETFPTTPGFKDALLEERDGILAWVIEGARRYRARGYLEHPESVKADTAALREDLDPLTPLFSDRLIRDEHSRISRADAYKVYENWFEEEGMSKPHKWSKTHFFKELRNRGFVDRPSNGTHYFYGLRSHLVAPATAPVSAPELQPTVEPASSVEVPTQPPASTGLDLAAWAA</sequence>
<dbReference type="CDD" id="cd00188">
    <property type="entry name" value="TOPRIM"/>
    <property type="match status" value="1"/>
</dbReference>
<dbReference type="AlphaFoldDB" id="A0A852R938"/>
<keyword evidence="2" id="KW-0378">Hydrolase</keyword>
<evidence type="ECO:0000256" key="2">
    <source>
        <dbReference type="ARBA" id="ARBA00022801"/>
    </source>
</evidence>
<evidence type="ECO:0000313" key="6">
    <source>
        <dbReference type="EMBL" id="NYD26929.1"/>
    </source>
</evidence>
<dbReference type="GO" id="GO:0004386">
    <property type="term" value="F:helicase activity"/>
    <property type="evidence" value="ECO:0007669"/>
    <property type="project" value="UniProtKB-KW"/>
</dbReference>
<dbReference type="SUPFAM" id="SSF56731">
    <property type="entry name" value="DNA primase core"/>
    <property type="match status" value="1"/>
</dbReference>
<dbReference type="Pfam" id="PF08706">
    <property type="entry name" value="D5_N"/>
    <property type="match status" value="1"/>
</dbReference>
<evidence type="ECO:0000313" key="7">
    <source>
        <dbReference type="Proteomes" id="UP000586095"/>
    </source>
</evidence>
<name>A0A852R938_9MICO</name>
<dbReference type="NCBIfam" id="TIGR01613">
    <property type="entry name" value="primase_Cterm"/>
    <property type="match status" value="1"/>
</dbReference>
<dbReference type="PANTHER" id="PTHR35372">
    <property type="entry name" value="ATP BINDING PROTEIN-RELATED"/>
    <property type="match status" value="1"/>
</dbReference>
<dbReference type="InterPro" id="IPR006500">
    <property type="entry name" value="Helicase_put_C_phage/plasmid"/>
</dbReference>
<evidence type="ECO:0000256" key="4">
    <source>
        <dbReference type="SAM" id="MobiDB-lite"/>
    </source>
</evidence>
<dbReference type="Pfam" id="PF13155">
    <property type="entry name" value="Toprim_2"/>
    <property type="match status" value="1"/>
</dbReference>
<dbReference type="GO" id="GO:0005524">
    <property type="term" value="F:ATP binding"/>
    <property type="evidence" value="ECO:0007669"/>
    <property type="project" value="UniProtKB-KW"/>
</dbReference>
<dbReference type="InterPro" id="IPR014015">
    <property type="entry name" value="Helicase_SF3_DNA-vir"/>
</dbReference>
<feature type="region of interest" description="Disordered" evidence="4">
    <location>
        <begin position="847"/>
        <end position="872"/>
    </location>
</feature>
<dbReference type="Proteomes" id="UP000586095">
    <property type="component" value="Unassembled WGS sequence"/>
</dbReference>